<keyword evidence="10" id="KW-1185">Reference proteome</keyword>
<evidence type="ECO:0000256" key="4">
    <source>
        <dbReference type="ARBA" id="ARBA00022723"/>
    </source>
</evidence>
<keyword evidence="7" id="KW-0472">Membrane</keyword>
<accession>A0A315V2V8</accession>
<reference evidence="9 10" key="1">
    <citation type="journal article" date="2018" name="G3 (Bethesda)">
        <title>A High-Quality Reference Genome for the Invasive Mosquitofish Gambusia affinis Using a Chicago Library.</title>
        <authorList>
            <person name="Hoffberg S.L."/>
            <person name="Troendle N.J."/>
            <person name="Glenn T.C."/>
            <person name="Mahmud O."/>
            <person name="Louha S."/>
            <person name="Chalopin D."/>
            <person name="Bennetzen J.L."/>
            <person name="Mauricio R."/>
        </authorList>
    </citation>
    <scope>NUCLEOTIDE SEQUENCE [LARGE SCALE GENOMIC DNA]</scope>
    <source>
        <strain evidence="9">NE01/NJP1002.9</strain>
        <tissue evidence="9">Muscle</tissue>
    </source>
</reference>
<comment type="subcellular location">
    <subcellularLocation>
        <location evidence="2">Cytoplasm</location>
    </subcellularLocation>
    <subcellularLocation>
        <location evidence="1">Endomembrane system</location>
    </subcellularLocation>
</comment>
<dbReference type="PROSITE" id="PS50222">
    <property type="entry name" value="EF_HAND_2"/>
    <property type="match status" value="1"/>
</dbReference>
<dbReference type="InterPro" id="IPR002048">
    <property type="entry name" value="EF_hand_dom"/>
</dbReference>
<feature type="non-terminal residue" evidence="9">
    <location>
        <position position="268"/>
    </location>
</feature>
<evidence type="ECO:0000256" key="2">
    <source>
        <dbReference type="ARBA" id="ARBA00004496"/>
    </source>
</evidence>
<evidence type="ECO:0000313" key="9">
    <source>
        <dbReference type="EMBL" id="PWA16438.1"/>
    </source>
</evidence>
<dbReference type="SUPFAM" id="SSF47473">
    <property type="entry name" value="EF-hand"/>
    <property type="match status" value="1"/>
</dbReference>
<evidence type="ECO:0000256" key="1">
    <source>
        <dbReference type="ARBA" id="ARBA00004308"/>
    </source>
</evidence>
<dbReference type="GO" id="GO:0012505">
    <property type="term" value="C:endomembrane system"/>
    <property type="evidence" value="ECO:0007669"/>
    <property type="project" value="UniProtKB-SubCell"/>
</dbReference>
<keyword evidence="4" id="KW-0479">Metal-binding</keyword>
<dbReference type="GO" id="GO:0110158">
    <property type="term" value="C:calpain complex"/>
    <property type="evidence" value="ECO:0007669"/>
    <property type="project" value="TreeGrafter"/>
</dbReference>
<dbReference type="PROSITE" id="PS00018">
    <property type="entry name" value="EF_HAND_1"/>
    <property type="match status" value="1"/>
</dbReference>
<comment type="caution">
    <text evidence="9">The sequence shown here is derived from an EMBL/GenBank/DDBJ whole genome shotgun (WGS) entry which is preliminary data.</text>
</comment>
<dbReference type="InterPro" id="IPR018247">
    <property type="entry name" value="EF_Hand_1_Ca_BS"/>
</dbReference>
<evidence type="ECO:0000256" key="3">
    <source>
        <dbReference type="ARBA" id="ARBA00022490"/>
    </source>
</evidence>
<dbReference type="Gene3D" id="1.10.238.10">
    <property type="entry name" value="EF-hand"/>
    <property type="match status" value="1"/>
</dbReference>
<keyword evidence="5" id="KW-0677">Repeat</keyword>
<proteinExistence type="predicted"/>
<evidence type="ECO:0000256" key="7">
    <source>
        <dbReference type="ARBA" id="ARBA00023136"/>
    </source>
</evidence>
<keyword evidence="6" id="KW-0106">Calcium</keyword>
<feature type="domain" description="EF-hand" evidence="8">
    <location>
        <begin position="125"/>
        <end position="160"/>
    </location>
</feature>
<evidence type="ECO:0000259" key="8">
    <source>
        <dbReference type="PROSITE" id="PS50222"/>
    </source>
</evidence>
<dbReference type="PANTHER" id="PTHR46735:SF3">
    <property type="entry name" value="CALPAIN SMALL SUBUNIT 1-RELATED"/>
    <property type="match status" value="1"/>
</dbReference>
<dbReference type="Proteomes" id="UP000250572">
    <property type="component" value="Unassembled WGS sequence"/>
</dbReference>
<sequence>MLVVSPDRESSFRHNLEQMETEKLSAPIRAVDEDNNRTLFRQYSDKYEEVDAEQLQGLLNGKILQGSQGHRSQGHLHHSHSLLCFHPGDLKSGGFSTDACRSMVALMDTSITGKLNSEEFVNLWKKIVTYKDIFLQSDISQTGTLSLSELRKAITASGMTIGDDMLNIMALRYGASSGFITLENFIALALRFDRMSHRLFLETLCNARPPQCSIASGLGGGKTGDPPLPLSSTTAAASVPLCCPCSGYFCYLAICPILKQRLHRCYFA</sequence>
<evidence type="ECO:0000256" key="5">
    <source>
        <dbReference type="ARBA" id="ARBA00022737"/>
    </source>
</evidence>
<gene>
    <name evidence="9" type="ORF">CCH79_00004317</name>
</gene>
<dbReference type="InterPro" id="IPR011992">
    <property type="entry name" value="EF-hand-dom_pair"/>
</dbReference>
<dbReference type="PANTHER" id="PTHR46735">
    <property type="entry name" value="CALPAIN, SMALL SUBUNIT 1 A-RELATED"/>
    <property type="match status" value="1"/>
</dbReference>
<dbReference type="GO" id="GO:0005509">
    <property type="term" value="F:calcium ion binding"/>
    <property type="evidence" value="ECO:0007669"/>
    <property type="project" value="InterPro"/>
</dbReference>
<evidence type="ECO:0000313" key="10">
    <source>
        <dbReference type="Proteomes" id="UP000250572"/>
    </source>
</evidence>
<protein>
    <recommendedName>
        <fullName evidence="8">EF-hand domain-containing protein</fullName>
    </recommendedName>
</protein>
<dbReference type="CDD" id="cd16195">
    <property type="entry name" value="EFh_PEF_CAPN13_14"/>
    <property type="match status" value="1"/>
</dbReference>
<dbReference type="AlphaFoldDB" id="A0A315V2V8"/>
<keyword evidence="3" id="KW-0963">Cytoplasm</keyword>
<dbReference type="EMBL" id="NHOQ01002481">
    <property type="protein sequence ID" value="PWA16438.1"/>
    <property type="molecule type" value="Genomic_DNA"/>
</dbReference>
<organism evidence="9 10">
    <name type="scientific">Gambusia affinis</name>
    <name type="common">Western mosquitofish</name>
    <name type="synonym">Heterandria affinis</name>
    <dbReference type="NCBI Taxonomy" id="33528"/>
    <lineage>
        <taxon>Eukaryota</taxon>
        <taxon>Metazoa</taxon>
        <taxon>Chordata</taxon>
        <taxon>Craniata</taxon>
        <taxon>Vertebrata</taxon>
        <taxon>Euteleostomi</taxon>
        <taxon>Actinopterygii</taxon>
        <taxon>Neopterygii</taxon>
        <taxon>Teleostei</taxon>
        <taxon>Neoteleostei</taxon>
        <taxon>Acanthomorphata</taxon>
        <taxon>Ovalentaria</taxon>
        <taxon>Atherinomorphae</taxon>
        <taxon>Cyprinodontiformes</taxon>
        <taxon>Poeciliidae</taxon>
        <taxon>Poeciliinae</taxon>
        <taxon>Gambusia</taxon>
    </lineage>
</organism>
<evidence type="ECO:0000256" key="6">
    <source>
        <dbReference type="ARBA" id="ARBA00022837"/>
    </source>
</evidence>
<name>A0A315V2V8_GAMAF</name>